<organism evidence="2 3">
    <name type="scientific">Lactococcus garvieae</name>
    <dbReference type="NCBI Taxonomy" id="1363"/>
    <lineage>
        <taxon>Bacteria</taxon>
        <taxon>Bacillati</taxon>
        <taxon>Bacillota</taxon>
        <taxon>Bacilli</taxon>
        <taxon>Lactobacillales</taxon>
        <taxon>Streptococcaceae</taxon>
        <taxon>Lactococcus</taxon>
    </lineage>
</organism>
<protein>
    <submittedName>
        <fullName evidence="2">Uncharacterized protein</fullName>
    </submittedName>
</protein>
<keyword evidence="1" id="KW-0812">Transmembrane</keyword>
<evidence type="ECO:0000313" key="2">
    <source>
        <dbReference type="EMBL" id="GFO50760.1"/>
    </source>
</evidence>
<comment type="caution">
    <text evidence="2">The sequence shown here is derived from an EMBL/GenBank/DDBJ whole genome shotgun (WGS) entry which is preliminary data.</text>
</comment>
<dbReference type="Proteomes" id="UP000504756">
    <property type="component" value="Unassembled WGS sequence"/>
</dbReference>
<name>A0A6L2ZTD5_9LACT</name>
<keyword evidence="1" id="KW-0472">Membrane</keyword>
<evidence type="ECO:0000256" key="1">
    <source>
        <dbReference type="SAM" id="Phobius"/>
    </source>
</evidence>
<dbReference type="EMBL" id="BLXU01000001">
    <property type="protein sequence ID" value="GFO50760.1"/>
    <property type="molecule type" value="Genomic_DNA"/>
</dbReference>
<feature type="transmembrane region" description="Helical" evidence="1">
    <location>
        <begin position="15"/>
        <end position="33"/>
    </location>
</feature>
<accession>A0A6L2ZTD5</accession>
<dbReference type="AlphaFoldDB" id="A0A6L2ZTD5"/>
<gene>
    <name evidence="2" type="primary">pi147_1</name>
    <name evidence="2" type="ORF">ikelab_00350</name>
</gene>
<reference evidence="2 3" key="1">
    <citation type="submission" date="2020-06" db="EMBL/GenBank/DDBJ databases">
        <title>Draft genome sequence of Lactic acid bacteria from Okinawan-style tofu.</title>
        <authorList>
            <person name="Takara I."/>
            <person name="Ikematsu S."/>
        </authorList>
    </citation>
    <scope>NUCLEOTIDE SEQUENCE [LARGE SCALE GENOMIC DNA]</scope>
    <source>
        <strain evidence="3">lg38</strain>
    </source>
</reference>
<evidence type="ECO:0000313" key="3">
    <source>
        <dbReference type="Proteomes" id="UP000504756"/>
    </source>
</evidence>
<keyword evidence="1" id="KW-1133">Transmembrane helix</keyword>
<sequence>MEEMFRHTWILFMDVLENWPALVTVSLILSWLYRRFTKQQQCQLNDIQMHIKRIELLQAINHDYGLQVVGGIFDEYEALGGNHYAHDQFELYKKKKMEEK</sequence>
<proteinExistence type="predicted"/>